<dbReference type="Proteomes" id="UP000242146">
    <property type="component" value="Unassembled WGS sequence"/>
</dbReference>
<proteinExistence type="predicted"/>
<keyword evidence="2" id="KW-1185">Reference proteome</keyword>
<dbReference type="AlphaFoldDB" id="A0A1X2GTK2"/>
<evidence type="ECO:0000313" key="1">
    <source>
        <dbReference type="EMBL" id="ORX61335.1"/>
    </source>
</evidence>
<dbReference type="STRING" id="101127.A0A1X2GTK2"/>
<comment type="caution">
    <text evidence="1">The sequence shown here is derived from an EMBL/GenBank/DDBJ whole genome shotgun (WGS) entry which is preliminary data.</text>
</comment>
<sequence>MAHMKRCGRDRQLTMVQLMRKIHWMQWAHVPVRLPPSSSPFFDAPSSASSSTNIPNQSKNATVLDCGLEEDSDFSDQLRSPSPDEGEQLAMALSLSMHEDAHQLASSRRRKPPINLNAANIVTMEESWSLACLSLARLIEKHRLKVVPLCESSAIPPVTSKLALRSSTTTLWEKARMLD</sequence>
<evidence type="ECO:0000313" key="2">
    <source>
        <dbReference type="Proteomes" id="UP000242146"/>
    </source>
</evidence>
<gene>
    <name evidence="1" type="ORF">DM01DRAFT_1404155</name>
</gene>
<dbReference type="EMBL" id="MCGT01000003">
    <property type="protein sequence ID" value="ORX61335.1"/>
    <property type="molecule type" value="Genomic_DNA"/>
</dbReference>
<dbReference type="OrthoDB" id="5576441at2759"/>
<reference evidence="1 2" key="1">
    <citation type="submission" date="2016-07" db="EMBL/GenBank/DDBJ databases">
        <title>Pervasive Adenine N6-methylation of Active Genes in Fungi.</title>
        <authorList>
            <consortium name="DOE Joint Genome Institute"/>
            <person name="Mondo S.J."/>
            <person name="Dannebaum R.O."/>
            <person name="Kuo R.C."/>
            <person name="Labutti K."/>
            <person name="Haridas S."/>
            <person name="Kuo A."/>
            <person name="Salamov A."/>
            <person name="Ahrendt S.R."/>
            <person name="Lipzen A."/>
            <person name="Sullivan W."/>
            <person name="Andreopoulos W.B."/>
            <person name="Clum A."/>
            <person name="Lindquist E."/>
            <person name="Daum C."/>
            <person name="Ramamoorthy G.K."/>
            <person name="Gryganskyi A."/>
            <person name="Culley D."/>
            <person name="Magnuson J.K."/>
            <person name="James T.Y."/>
            <person name="O'Malley M.A."/>
            <person name="Stajich J.E."/>
            <person name="Spatafora J.W."/>
            <person name="Visel A."/>
            <person name="Grigoriev I.V."/>
        </authorList>
    </citation>
    <scope>NUCLEOTIDE SEQUENCE [LARGE SCALE GENOMIC DNA]</scope>
    <source>
        <strain evidence="1 2">NRRL 3301</strain>
    </source>
</reference>
<name>A0A1X2GTK2_9FUNG</name>
<protein>
    <submittedName>
        <fullName evidence="1">Uncharacterized protein</fullName>
    </submittedName>
</protein>
<organism evidence="1 2">
    <name type="scientific">Hesseltinella vesiculosa</name>
    <dbReference type="NCBI Taxonomy" id="101127"/>
    <lineage>
        <taxon>Eukaryota</taxon>
        <taxon>Fungi</taxon>
        <taxon>Fungi incertae sedis</taxon>
        <taxon>Mucoromycota</taxon>
        <taxon>Mucoromycotina</taxon>
        <taxon>Mucoromycetes</taxon>
        <taxon>Mucorales</taxon>
        <taxon>Cunninghamellaceae</taxon>
        <taxon>Hesseltinella</taxon>
    </lineage>
</organism>
<accession>A0A1X2GTK2</accession>